<dbReference type="InterPro" id="IPR016024">
    <property type="entry name" value="ARM-type_fold"/>
</dbReference>
<gene>
    <name evidence="5" type="ORF">BABINDRAFT_160250</name>
</gene>
<dbReference type="GO" id="GO:0000480">
    <property type="term" value="P:endonucleolytic cleavage in 5'-ETS of tricistronic rRNA transcript (SSU-rRNA, 5.8S rRNA, LSU-rRNA)"/>
    <property type="evidence" value="ECO:0007669"/>
    <property type="project" value="EnsemblFungi"/>
</dbReference>
<dbReference type="GO" id="GO:0030686">
    <property type="term" value="C:90S preribosome"/>
    <property type="evidence" value="ECO:0007669"/>
    <property type="project" value="EnsemblFungi"/>
</dbReference>
<dbReference type="Proteomes" id="UP000094336">
    <property type="component" value="Unassembled WGS sequence"/>
</dbReference>
<dbReference type="Pfam" id="PF07539">
    <property type="entry name" value="UTP20_N"/>
    <property type="match status" value="1"/>
</dbReference>
<dbReference type="EMBL" id="KV454427">
    <property type="protein sequence ID" value="ODQ82045.1"/>
    <property type="molecule type" value="Genomic_DNA"/>
</dbReference>
<dbReference type="InterPro" id="IPR011989">
    <property type="entry name" value="ARM-like"/>
</dbReference>
<protein>
    <submittedName>
        <fullName evidence="5">Uncharacterized protein</fullName>
    </submittedName>
</protein>
<evidence type="ECO:0000259" key="3">
    <source>
        <dbReference type="Pfam" id="PF20416"/>
    </source>
</evidence>
<dbReference type="PANTHER" id="PTHR17695">
    <property type="entry name" value="SMALL SUBUNIT PROCESSOME COMPONENT 20 HOMOLOG"/>
    <property type="match status" value="1"/>
</dbReference>
<evidence type="ECO:0000259" key="2">
    <source>
        <dbReference type="Pfam" id="PF07539"/>
    </source>
</evidence>
<evidence type="ECO:0000313" key="5">
    <source>
        <dbReference type="EMBL" id="ODQ82045.1"/>
    </source>
</evidence>
<dbReference type="GO" id="GO:0005654">
    <property type="term" value="C:nucleoplasm"/>
    <property type="evidence" value="ECO:0007669"/>
    <property type="project" value="EnsemblFungi"/>
</dbReference>
<dbReference type="GO" id="GO:0005737">
    <property type="term" value="C:cytoplasm"/>
    <property type="evidence" value="ECO:0007669"/>
    <property type="project" value="EnsemblFungi"/>
</dbReference>
<sequence>MGIKQKTTKSSRRHAYSSFRERIEAIKIEPALKLTKRAHDYVETSHLLATFEHWKEVNISGDFTEFGSEIESYVQTLPQILYHQKEIFQALTKHIRNNDAHSIQPLMEMLAQFVHDLGPDFLPYYQETLDLLIALTLDRNVTHSETLEATFTCMAFIFKYLSRHLATDLLPTFITLKPLLKLTTREYISRFCSEALSFLIRKTNQQSLVAIIAESLNNEKALLDSNYHYCNALSIMFSEAMKNTQGTFHTRSLIIVEQLLHNCLMVDNNAKTLSVISDVLLKVFNHGTPESLKGFLEVTLGSITEILTASETSLASLTNSDSPANTVVCERLIAVSQIITTLIFAESGKKIEDWSPLLAVTDQLFAHTQSLTPSSEPSYADLYYTLLDSVSFLAAVLIRNCELKDLTKYHVTLFRHMYGLNDGHNFLPFLEVALNLSTEKTLSFAAKYLQDFVSSKWAHPGFDEKIALFLTNLAEKDLLAKTPTPGKLSVVISHKFHETVLTYFVGLRIDPSSTHDLQQVYWRLLILRHTSGVREAAPLLRILTQISTGAATRLGHDLCGMILESLAVQDLSDEVYRTILANIIENFNGFKLSTPYVTGVLRFVSALSHENSRAFLVDNFSVFVQSIASNVYLPHHDARYVALQLLIATLEKAGRDVPSLISQCRLIEEIPLTLQTGRDIILRVRNLGMDFAKEASADALVTEVVTRFMFGLLSNKFAPCWEAVYEALPSLVSKATEQLWELAYELIARNYRQSATLDAELAESEAGVVLNTRLDKWLPSDYRLRDTFKYNNRYFAHLMHPQASFIVYADSKRAEVDFTEFMRGQAIKALATVKVVAEKHSQLLVPFLLNDEDEDEDEDEEEDEEENEEEDEDEKKETTPQTSTSSRLWSVKDRNAVVSLFAKFNNLRKVHRSAEVYQYLLRLLGNRNSVVQKIALECLLNFKNQQVNRYKNNLECLLEESTFRDEIAKFLTTSETSTINSQDLDHLMPLVIRILFGRAQTAKTGGNKTGRKFAVVSVLPNIQDKYIVDFLKLGSDRIDHEKYFGALRSPGETYDLPLGSLSTRSPDISEKALRRLSGFVNLLTDVYSTLGLNYPQVLCSTVEPLLYALCVSQYAVDHRTDLPDPTLEKAARNIRQFGMRNLSELFTLLGANFDWSLYIPLIYSQIVSPRFENFAEENLQQPSALMKMITGWASAEAHFSFLYHEDFAAARALLSLLPNAHAKDSVILTIMEFATSITAQSLDDERFIHLVALVVESCLATLPAIFTRVASRELNARAIALLLALIDRGYISDNTTKKALIDALCLAMDKPNQHVDMRDKVSILKALAALVGDFDCSLVEVTPLYESCSKAFKVYSDRNIRKTLISVFESMGGRFSELERVGELISNLNAYSAKYLDQPDFEKRLAAYKTINDAQYPLFSPMEWLPLLYSALFQINDDEFGIRTNATYLLNRFVDAFSQRDSPEEAAPFVQLFKNVVLPHLRLGLRKEKETTQTEFISVLAHIVEHAKYYTELDDMKVLLFGGDEEVNFFYNINHIQLHRRQRAVRRVRDVRNELCDNSVSHYLLPLIEHYAFCKDDKLRNLANDSIETIGALARCVSWNQYKALLRRYISYVRSKPEQLRDVVGLVVAVSGALLASTKARAVAEPEDEVDAEIADVDMAGAAKADITDIIRKMPSNPADIIVYITGELFPKLTKVLTLRDDETIVHRIPLSEALTSLVMCLPEEQILLELPGILTSVCQIMRSRSEELRDAVRKNLGRMAKLLGAQYIQFILKELKGALTRGSQIHVLSFTIHALLVSMKDELSHGDLDESAVLIVNVIMEDVFGAAGQEKDADGYTSKMKEVKHNKSFDTGELLAANISLKTFNKLITPVKLLLRERIQLKTQNKLEELLRRYALGLNHNDEASSRDLLVLCYELHKQSVEILGNPENDGKTEAADHFLVKLSSRPLKTQMEYSLYVYTLQKFAFDLLRTAITRHQTLMTTESLLGFVPLLEDSLHAENEGVMVSCLKALNLIVRLPFAEETDAVFKTCARRTLTIIKDTPNTNSELSQMCLRFLATVIRHKEDIKLKDTAVSYILVRIQPDLEEPNRQGLAFNFLKSVVSKLIPVPEVYDTMDKVSQIMVTNHAKEIRDMARSVYFQFLMTYDQGRGRIEKQFKFLISNLEYPAQAGRQSVMELVNLVLNKASSELLQRIALSFFVPLANVFVADDAHKCREMALVLITTILKKLKDVPNSREAVEKYLLAWIQQEDNELLSICGLKVYKTYASEVGLGVNSALDAAALKRITRTLDLAKNNEEEEAEVEWESVHASLTVFGAIAGQLGESAFVEELRPIWDNVTDSLLYPHSWVRSVACRLTGMLLSRLGSLAAGFGYTDYDVQTIATRLLRQLSAPSIETQLGTQIVKNLVAITMFWTKNSTLYQSRAMAPSHKPVIGTVEEEPKYKYATDWIGTRISAIMRNEANNHAMFVSKKSAIQFSAMMCQVLPLDRLTDVAQNLILALYNFTEMETATDAEKELGDLALECLQLMESKLGVSDYTRLYTTVRQQVTKRRQDRRAKKAHLAITAPDVAAKRKMKKHERFREKRKHEKDDNGYYHSKKKRMV</sequence>
<dbReference type="GO" id="GO:0030688">
    <property type="term" value="C:preribosome, small subunit precursor"/>
    <property type="evidence" value="ECO:0007669"/>
    <property type="project" value="EnsemblFungi"/>
</dbReference>
<organism evidence="5 6">
    <name type="scientific">Babjeviella inositovora NRRL Y-12698</name>
    <dbReference type="NCBI Taxonomy" id="984486"/>
    <lineage>
        <taxon>Eukaryota</taxon>
        <taxon>Fungi</taxon>
        <taxon>Dikarya</taxon>
        <taxon>Ascomycota</taxon>
        <taxon>Saccharomycotina</taxon>
        <taxon>Pichiomycetes</taxon>
        <taxon>Serinales incertae sedis</taxon>
        <taxon>Babjeviella</taxon>
    </lineage>
</organism>
<dbReference type="InterPro" id="IPR052575">
    <property type="entry name" value="SSU_processome_comp_20"/>
</dbReference>
<reference evidence="6" key="1">
    <citation type="submission" date="2016-05" db="EMBL/GenBank/DDBJ databases">
        <title>Comparative genomics of biotechnologically important yeasts.</title>
        <authorList>
            <consortium name="DOE Joint Genome Institute"/>
            <person name="Riley R."/>
            <person name="Haridas S."/>
            <person name="Wolfe K.H."/>
            <person name="Lopes M.R."/>
            <person name="Hittinger C.T."/>
            <person name="Goker M."/>
            <person name="Salamov A."/>
            <person name="Wisecaver J."/>
            <person name="Long T.M."/>
            <person name="Aerts A.L."/>
            <person name="Barry K."/>
            <person name="Choi C."/>
            <person name="Clum A."/>
            <person name="Coughlan A.Y."/>
            <person name="Deshpande S."/>
            <person name="Douglass A.P."/>
            <person name="Hanson S.J."/>
            <person name="Klenk H.-P."/>
            <person name="Labutti K."/>
            <person name="Lapidus A."/>
            <person name="Lindquist E."/>
            <person name="Lipzen A."/>
            <person name="Meier-Kolthoff J.P."/>
            <person name="Ohm R.A."/>
            <person name="Otillar R.P."/>
            <person name="Pangilinan J."/>
            <person name="Peng Y."/>
            <person name="Rokas A."/>
            <person name="Rosa C.A."/>
            <person name="Scheuner C."/>
            <person name="Sibirny A.A."/>
            <person name="Slot J.C."/>
            <person name="Stielow J.B."/>
            <person name="Sun H."/>
            <person name="Kurtzman C.P."/>
            <person name="Blackwell M."/>
            <person name="Grigoriev I.V."/>
            <person name="Jeffries T.W."/>
        </authorList>
    </citation>
    <scope>NUCLEOTIDE SEQUENCE [LARGE SCALE GENOMIC DNA]</scope>
    <source>
        <strain evidence="6">NRRL Y-12698</strain>
    </source>
</reference>
<dbReference type="InterPro" id="IPR046523">
    <property type="entry name" value="UTP20_dom"/>
</dbReference>
<dbReference type="Gene3D" id="1.25.10.10">
    <property type="entry name" value="Leucine-rich Repeat Variant"/>
    <property type="match status" value="2"/>
</dbReference>
<feature type="compositionally biased region" description="Basic residues" evidence="1">
    <location>
        <begin position="2570"/>
        <end position="2585"/>
    </location>
</feature>
<feature type="domain" description="U3 small nucleolar RNA-associated protein 20 N-terminal" evidence="2">
    <location>
        <begin position="889"/>
        <end position="1488"/>
    </location>
</feature>
<dbReference type="GO" id="GO:0000447">
    <property type="term" value="P:endonucleolytic cleavage in ITS1 to separate SSU-rRNA from 5.8S rRNA and LSU-rRNA from tricistronic rRNA transcript (SSU-rRNA, 5.8S rRNA, LSU-rRNA)"/>
    <property type="evidence" value="ECO:0007669"/>
    <property type="project" value="EnsemblFungi"/>
</dbReference>
<feature type="region of interest" description="Disordered" evidence="1">
    <location>
        <begin position="2567"/>
        <end position="2601"/>
    </location>
</feature>
<evidence type="ECO:0000313" key="6">
    <source>
        <dbReference type="Proteomes" id="UP000094336"/>
    </source>
</evidence>
<dbReference type="InterPro" id="IPR011430">
    <property type="entry name" value="UTP20_N"/>
</dbReference>
<dbReference type="OrthoDB" id="360653at2759"/>
<accession>A0A1E3QWI9</accession>
<feature type="domain" description="U3 small nucleolar RNA-associated protein 20" evidence="3">
    <location>
        <begin position="1702"/>
        <end position="1917"/>
    </location>
</feature>
<dbReference type="GeneID" id="30145985"/>
<dbReference type="STRING" id="984486.A0A1E3QWI9"/>
<dbReference type="Pfam" id="PF20416">
    <property type="entry name" value="UTP20"/>
    <property type="match status" value="1"/>
</dbReference>
<dbReference type="GO" id="GO:0000472">
    <property type="term" value="P:endonucleolytic cleavage to generate mature 5'-end of SSU-rRNA from (SSU-rRNA, 5.8S rRNA, LSU-rRNA)"/>
    <property type="evidence" value="ECO:0007669"/>
    <property type="project" value="EnsemblFungi"/>
</dbReference>
<dbReference type="GO" id="GO:0032040">
    <property type="term" value="C:small-subunit processome"/>
    <property type="evidence" value="ECO:0007669"/>
    <property type="project" value="EnsemblFungi"/>
</dbReference>
<dbReference type="PANTHER" id="PTHR17695:SF11">
    <property type="entry name" value="SMALL SUBUNIT PROCESSOME COMPONENT 20 HOMOLOG"/>
    <property type="match status" value="1"/>
</dbReference>
<name>A0A1E3QWI9_9ASCO</name>
<evidence type="ECO:0000256" key="1">
    <source>
        <dbReference type="SAM" id="MobiDB-lite"/>
    </source>
</evidence>
<feature type="region of interest" description="Disordered" evidence="1">
    <location>
        <begin position="851"/>
        <end position="887"/>
    </location>
</feature>
<proteinExistence type="predicted"/>
<dbReference type="InterPro" id="IPR057525">
    <property type="entry name" value="UTP20_C"/>
</dbReference>
<feature type="domain" description="U3 small nucleolar RNA-associated protein 20 C-terminal" evidence="4">
    <location>
        <begin position="2348"/>
        <end position="2586"/>
    </location>
</feature>
<feature type="compositionally biased region" description="Acidic residues" evidence="1">
    <location>
        <begin position="851"/>
        <end position="874"/>
    </location>
</feature>
<evidence type="ECO:0000259" key="4">
    <source>
        <dbReference type="Pfam" id="PF23099"/>
    </source>
</evidence>
<dbReference type="RefSeq" id="XP_018987373.1">
    <property type="nucleotide sequence ID" value="XM_019128132.1"/>
</dbReference>
<dbReference type="SUPFAM" id="SSF48371">
    <property type="entry name" value="ARM repeat"/>
    <property type="match status" value="2"/>
</dbReference>
<keyword evidence="6" id="KW-1185">Reference proteome</keyword>
<dbReference type="Pfam" id="PF23099">
    <property type="entry name" value="UTP20_C"/>
    <property type="match status" value="1"/>
</dbReference>